<evidence type="ECO:0000313" key="2">
    <source>
        <dbReference type="Proteomes" id="UP000290637"/>
    </source>
</evidence>
<gene>
    <name evidence="1" type="ORF">EWM63_17290</name>
</gene>
<dbReference type="EMBL" id="CP035913">
    <property type="protein sequence ID" value="QBE64526.1"/>
    <property type="molecule type" value="Genomic_DNA"/>
</dbReference>
<sequence>MKNQGTLAVLLISAGALIYAAMQHPRDPRQSARRDTEASKQVTWAVDGASGAPRFAAEAFNDRIEQLLDKAVRDVPAYQDTNRFVCKLPAEVGPVPLLDAVDAYLRGLPDSRRDPDLLQGLHRAAQQGNWLAKVQVYLSRLGSSAPDDATVFQTITLIEWMQEHRIGALYAAIGDAVDASGEPRARSGKALSSLDIYAAMHHNYPSQYKVGQALVRSGDARQAATGRRMLDCAARALPAYRQMVGEHALAARG</sequence>
<dbReference type="AlphaFoldDB" id="A0A4P6KZH2"/>
<dbReference type="KEGG" id="plue:EWM63_17290"/>
<accession>A0A4P6KZH2</accession>
<reference evidence="1 2" key="1">
    <citation type="submission" date="2019-02" db="EMBL/GenBank/DDBJ databases">
        <title>Draft Genome Sequences of Six Type Strains of the Genus Massilia.</title>
        <authorList>
            <person name="Miess H."/>
            <person name="Frediansyhah A."/>
            <person name="Gross H."/>
        </authorList>
    </citation>
    <scope>NUCLEOTIDE SEQUENCE [LARGE SCALE GENOMIC DNA]</scope>
    <source>
        <strain evidence="1 2">DSM 17473</strain>
    </source>
</reference>
<dbReference type="Proteomes" id="UP000290637">
    <property type="component" value="Chromosome"/>
</dbReference>
<keyword evidence="2" id="KW-1185">Reference proteome</keyword>
<proteinExistence type="predicted"/>
<dbReference type="RefSeq" id="WP_130187644.1">
    <property type="nucleotide sequence ID" value="NZ_CP035913.1"/>
</dbReference>
<organism evidence="1 2">
    <name type="scientific">Pseudoduganella lutea</name>
    <dbReference type="NCBI Taxonomy" id="321985"/>
    <lineage>
        <taxon>Bacteria</taxon>
        <taxon>Pseudomonadati</taxon>
        <taxon>Pseudomonadota</taxon>
        <taxon>Betaproteobacteria</taxon>
        <taxon>Burkholderiales</taxon>
        <taxon>Oxalobacteraceae</taxon>
        <taxon>Telluria group</taxon>
        <taxon>Pseudoduganella</taxon>
    </lineage>
</organism>
<protein>
    <submittedName>
        <fullName evidence="1">Uncharacterized protein</fullName>
    </submittedName>
</protein>
<evidence type="ECO:0000313" key="1">
    <source>
        <dbReference type="EMBL" id="QBE64526.1"/>
    </source>
</evidence>
<dbReference type="OrthoDB" id="6027631at2"/>
<name>A0A4P6KZH2_9BURK</name>